<evidence type="ECO:0000313" key="1">
    <source>
        <dbReference type="EMBL" id="PWK22959.1"/>
    </source>
</evidence>
<dbReference type="Proteomes" id="UP000245489">
    <property type="component" value="Unassembled WGS sequence"/>
</dbReference>
<dbReference type="RefSeq" id="WP_109743928.1">
    <property type="nucleotide sequence ID" value="NZ_QGGO01000018.1"/>
</dbReference>
<protein>
    <submittedName>
        <fullName evidence="1">Uncharacterized protein</fullName>
    </submittedName>
</protein>
<reference evidence="1 2" key="1">
    <citation type="submission" date="2018-05" db="EMBL/GenBank/DDBJ databases">
        <title>Genomic Encyclopedia of Archaeal and Bacterial Type Strains, Phase II (KMG-II): from individual species to whole genera.</title>
        <authorList>
            <person name="Goeker M."/>
        </authorList>
    </citation>
    <scope>NUCLEOTIDE SEQUENCE [LARGE SCALE GENOMIC DNA]</scope>
    <source>
        <strain evidence="1 2">DSM 22214</strain>
    </source>
</reference>
<proteinExistence type="predicted"/>
<gene>
    <name evidence="1" type="ORF">LV89_03225</name>
</gene>
<name>A0A316E0E6_9BACT</name>
<sequence>MKSLSITILLALFISITLSSFKSLNNNFDDEDYDTLNYHSMNISGVKLGTNYGIILEKFGSPDSVRKEETPDAQNANHFEMYRYGKDAFYVMDDNVSGFELETARFSLENLGGLKVGDPMSKVKKRFPKSYKLRDVDNTEEDWVTIISVQFGTSDSFLEITVQNDKIVGLATVTDDGTDEQ</sequence>
<dbReference type="AlphaFoldDB" id="A0A316E0E6"/>
<keyword evidence="2" id="KW-1185">Reference proteome</keyword>
<organism evidence="1 2">
    <name type="scientific">Arcicella aurantiaca</name>
    <dbReference type="NCBI Taxonomy" id="591202"/>
    <lineage>
        <taxon>Bacteria</taxon>
        <taxon>Pseudomonadati</taxon>
        <taxon>Bacteroidota</taxon>
        <taxon>Cytophagia</taxon>
        <taxon>Cytophagales</taxon>
        <taxon>Flectobacillaceae</taxon>
        <taxon>Arcicella</taxon>
    </lineage>
</organism>
<evidence type="ECO:0000313" key="2">
    <source>
        <dbReference type="Proteomes" id="UP000245489"/>
    </source>
</evidence>
<accession>A0A316E0E6</accession>
<comment type="caution">
    <text evidence="1">The sequence shown here is derived from an EMBL/GenBank/DDBJ whole genome shotgun (WGS) entry which is preliminary data.</text>
</comment>
<dbReference type="OrthoDB" id="957735at2"/>
<dbReference type="EMBL" id="QGGO01000018">
    <property type="protein sequence ID" value="PWK22959.1"/>
    <property type="molecule type" value="Genomic_DNA"/>
</dbReference>